<comment type="caution">
    <text evidence="1">The sequence shown here is derived from an EMBL/GenBank/DDBJ whole genome shotgun (WGS) entry which is preliminary data.</text>
</comment>
<dbReference type="AlphaFoldDB" id="A5ZWI7"/>
<proteinExistence type="predicted"/>
<dbReference type="EMBL" id="AAVO02000020">
    <property type="protein sequence ID" value="EDM86010.1"/>
    <property type="molecule type" value="Genomic_DNA"/>
</dbReference>
<reference evidence="1 2" key="1">
    <citation type="submission" date="2007-03" db="EMBL/GenBank/DDBJ databases">
        <authorList>
            <person name="Fulton L."/>
            <person name="Clifton S."/>
            <person name="Fulton B."/>
            <person name="Xu J."/>
            <person name="Minx P."/>
            <person name="Pepin K.H."/>
            <person name="Johnson M."/>
            <person name="Thiruvilangam P."/>
            <person name="Bhonagiri V."/>
            <person name="Nash W.E."/>
            <person name="Mardis E.R."/>
            <person name="Wilson R.K."/>
        </authorList>
    </citation>
    <scope>NUCLEOTIDE SEQUENCE [LARGE SCALE GENOMIC DNA]</scope>
    <source>
        <strain evidence="1 2">ATCC 29174</strain>
    </source>
</reference>
<dbReference type="Proteomes" id="UP000006002">
    <property type="component" value="Unassembled WGS sequence"/>
</dbReference>
<dbReference type="HOGENOM" id="CLU_3305594_0_0_9"/>
<gene>
    <name evidence="1" type="ORF">RUMOBE_03380</name>
</gene>
<name>A5ZWI7_9FIRM</name>
<accession>A5ZWI7</accession>
<protein>
    <submittedName>
        <fullName evidence="1">Uncharacterized protein</fullName>
    </submittedName>
</protein>
<evidence type="ECO:0000313" key="1">
    <source>
        <dbReference type="EMBL" id="EDM86010.1"/>
    </source>
</evidence>
<reference evidence="1 2" key="2">
    <citation type="submission" date="2007-04" db="EMBL/GenBank/DDBJ databases">
        <title>Draft genome sequence of Ruminococcus obeum (ATCC 29174).</title>
        <authorList>
            <person name="Sudarsanam P."/>
            <person name="Ley R."/>
            <person name="Guruge J."/>
            <person name="Turnbaugh P.J."/>
            <person name="Mahowald M."/>
            <person name="Liep D."/>
            <person name="Gordon J."/>
        </authorList>
    </citation>
    <scope>NUCLEOTIDE SEQUENCE [LARGE SCALE GENOMIC DNA]</scope>
    <source>
        <strain evidence="1 2">ATCC 29174</strain>
    </source>
</reference>
<sequence>MLILYILFLFYLIFLLKLSKNCTMIETNKKCIFREEEPV</sequence>
<organism evidence="1 2">
    <name type="scientific">Blautia obeum ATCC 29174</name>
    <dbReference type="NCBI Taxonomy" id="411459"/>
    <lineage>
        <taxon>Bacteria</taxon>
        <taxon>Bacillati</taxon>
        <taxon>Bacillota</taxon>
        <taxon>Clostridia</taxon>
        <taxon>Lachnospirales</taxon>
        <taxon>Lachnospiraceae</taxon>
        <taxon>Blautia</taxon>
    </lineage>
</organism>
<evidence type="ECO:0000313" key="2">
    <source>
        <dbReference type="Proteomes" id="UP000006002"/>
    </source>
</evidence>